<evidence type="ECO:0000313" key="1">
    <source>
        <dbReference type="EMBL" id="EGV66217.1"/>
    </source>
</evidence>
<dbReference type="OrthoDB" id="2150604at2759"/>
<dbReference type="PROSITE" id="PS50007">
    <property type="entry name" value="PIPLC_X_DOMAIN"/>
    <property type="match status" value="1"/>
</dbReference>
<dbReference type="AlphaFoldDB" id="G3AYL1"/>
<organism evidence="2">
    <name type="scientific">Candida tenuis (strain ATCC 10573 / BCRC 21748 / CBS 615 / JCM 9827 / NBRC 10315 / NRRL Y-1498 / VKM Y-70)</name>
    <name type="common">Yeast</name>
    <name type="synonym">Yamadazyma tenuis</name>
    <dbReference type="NCBI Taxonomy" id="590646"/>
    <lineage>
        <taxon>Eukaryota</taxon>
        <taxon>Fungi</taxon>
        <taxon>Dikarya</taxon>
        <taxon>Ascomycota</taxon>
        <taxon>Saccharomycotina</taxon>
        <taxon>Pichiomycetes</taxon>
        <taxon>Debaryomycetaceae</taxon>
        <taxon>Yamadazyma</taxon>
    </lineage>
</organism>
<dbReference type="InterPro" id="IPR010828">
    <property type="entry name" value="Atf2/Sli1-like"/>
</dbReference>
<gene>
    <name evidence="1" type="ORF">CANTEDRAFT_112742</name>
</gene>
<dbReference type="GO" id="GO:0008080">
    <property type="term" value="F:N-acetyltransferase activity"/>
    <property type="evidence" value="ECO:0007669"/>
    <property type="project" value="TreeGrafter"/>
</dbReference>
<accession>G3AYL1</accession>
<dbReference type="PANTHER" id="PTHR28037:SF1">
    <property type="entry name" value="ALCOHOL O-ACETYLTRANSFERASE 1-RELATED"/>
    <property type="match status" value="1"/>
</dbReference>
<dbReference type="EMBL" id="GL996512">
    <property type="protein sequence ID" value="EGV66217.1"/>
    <property type="molecule type" value="Genomic_DNA"/>
</dbReference>
<dbReference type="Pfam" id="PF07247">
    <property type="entry name" value="AATase"/>
    <property type="match status" value="2"/>
</dbReference>
<sequence length="391" mass="44575">MFDDVFVDRSQDSETFLHKGVITEAAMTWLNHYQFDLYVQKPLFKVVLFDPYTLSVVLDHTLFDGVTASSFHEVFLKILDDLDADAALGCNNNDVLFSKEEDTPHLTHSLPPPIDDYLPSWDLDYSDGDPNYYDKVTPPGLKKFPGRFPNSTNHTLAFKLTNFPPSELRMMLARSKQEGVTLTAYLQYVLVMSFQPVFGDTYYTVNKVAIALRRYFSKDKAPPHYKHYFDDLEYKNMGVSANLGLAQNYPPLKKFSWDDVKKASGNLAAAVKNEKLLNMSVKFRDSYNPLTDNEGFFTGIGGNKSETSKLSNLGFIKIPEYKHGWTISNMIFSQDVSAVTSDFMFNFISTPEGGLNIVTSYYNHSFEDCEVDNFDSFLENFRSNALKYCQL</sequence>
<name>G3AYL1_CANTC</name>
<evidence type="ECO:0000313" key="2">
    <source>
        <dbReference type="Proteomes" id="UP000000707"/>
    </source>
</evidence>
<dbReference type="Proteomes" id="UP000000707">
    <property type="component" value="Unassembled WGS sequence"/>
</dbReference>
<dbReference type="PANTHER" id="PTHR28037">
    <property type="entry name" value="ALCOHOL O-ACETYLTRANSFERASE 1-RELATED"/>
    <property type="match status" value="1"/>
</dbReference>
<keyword evidence="2" id="KW-1185">Reference proteome</keyword>
<dbReference type="InterPro" id="IPR052058">
    <property type="entry name" value="Alcohol_O-acetyltransferase"/>
</dbReference>
<reference evidence="1 2" key="1">
    <citation type="journal article" date="2011" name="Proc. Natl. Acad. Sci. U.S.A.">
        <title>Comparative genomics of xylose-fermenting fungi for enhanced biofuel production.</title>
        <authorList>
            <person name="Wohlbach D.J."/>
            <person name="Kuo A."/>
            <person name="Sato T.K."/>
            <person name="Potts K.M."/>
            <person name="Salamov A.A."/>
            <person name="LaButti K.M."/>
            <person name="Sun H."/>
            <person name="Clum A."/>
            <person name="Pangilinan J.L."/>
            <person name="Lindquist E.A."/>
            <person name="Lucas S."/>
            <person name="Lapidus A."/>
            <person name="Jin M."/>
            <person name="Gunawan C."/>
            <person name="Balan V."/>
            <person name="Dale B.E."/>
            <person name="Jeffries T.W."/>
            <person name="Zinkel R."/>
            <person name="Barry K.W."/>
            <person name="Grigoriev I.V."/>
            <person name="Gasch A.P."/>
        </authorList>
    </citation>
    <scope>NUCLEOTIDE SEQUENCE [LARGE SCALE GENOMIC DNA]</scope>
    <source>
        <strain evidence="2">ATCC 10573 / BCRC 21748 / CBS 615 / JCM 9827 / NBRC 10315 / NRRL Y-1498 / VKM Y-70</strain>
    </source>
</reference>
<proteinExistence type="predicted"/>
<evidence type="ECO:0008006" key="3">
    <source>
        <dbReference type="Google" id="ProtNLM"/>
    </source>
</evidence>
<protein>
    <recommendedName>
        <fullName evidence="3">Alcohol acetyltransferase</fullName>
    </recommendedName>
</protein>